<evidence type="ECO:0000313" key="3">
    <source>
        <dbReference type="Proteomes" id="UP000623467"/>
    </source>
</evidence>
<feature type="region of interest" description="Disordered" evidence="1">
    <location>
        <begin position="214"/>
        <end position="243"/>
    </location>
</feature>
<protein>
    <submittedName>
        <fullName evidence="2">Uncharacterized protein</fullName>
    </submittedName>
</protein>
<feature type="compositionally biased region" description="Basic residues" evidence="1">
    <location>
        <begin position="434"/>
        <end position="449"/>
    </location>
</feature>
<keyword evidence="3" id="KW-1185">Reference proteome</keyword>
<name>A0A8H7CLW0_9AGAR</name>
<comment type="caution">
    <text evidence="2">The sequence shown here is derived from an EMBL/GenBank/DDBJ whole genome shotgun (WGS) entry which is preliminary data.</text>
</comment>
<evidence type="ECO:0000313" key="2">
    <source>
        <dbReference type="EMBL" id="KAF7340752.1"/>
    </source>
</evidence>
<proteinExistence type="predicted"/>
<gene>
    <name evidence="2" type="ORF">MSAN_02103600</name>
</gene>
<evidence type="ECO:0000256" key="1">
    <source>
        <dbReference type="SAM" id="MobiDB-lite"/>
    </source>
</evidence>
<feature type="compositionally biased region" description="Acidic residues" evidence="1">
    <location>
        <begin position="408"/>
        <end position="427"/>
    </location>
</feature>
<dbReference type="EMBL" id="JACAZH010000029">
    <property type="protein sequence ID" value="KAF7340752.1"/>
    <property type="molecule type" value="Genomic_DNA"/>
</dbReference>
<feature type="region of interest" description="Disordered" evidence="1">
    <location>
        <begin position="373"/>
        <end position="449"/>
    </location>
</feature>
<accession>A0A8H7CLW0</accession>
<reference evidence="2" key="1">
    <citation type="submission" date="2020-05" db="EMBL/GenBank/DDBJ databases">
        <title>Mycena genomes resolve the evolution of fungal bioluminescence.</title>
        <authorList>
            <person name="Tsai I.J."/>
        </authorList>
    </citation>
    <scope>NUCLEOTIDE SEQUENCE</scope>
    <source>
        <strain evidence="2">160909Yilan</strain>
    </source>
</reference>
<dbReference type="Proteomes" id="UP000623467">
    <property type="component" value="Unassembled WGS sequence"/>
</dbReference>
<organism evidence="2 3">
    <name type="scientific">Mycena sanguinolenta</name>
    <dbReference type="NCBI Taxonomy" id="230812"/>
    <lineage>
        <taxon>Eukaryota</taxon>
        <taxon>Fungi</taxon>
        <taxon>Dikarya</taxon>
        <taxon>Basidiomycota</taxon>
        <taxon>Agaricomycotina</taxon>
        <taxon>Agaricomycetes</taxon>
        <taxon>Agaricomycetidae</taxon>
        <taxon>Agaricales</taxon>
        <taxon>Marasmiineae</taxon>
        <taxon>Mycenaceae</taxon>
        <taxon>Mycena</taxon>
    </lineage>
</organism>
<feature type="compositionally biased region" description="Polar residues" evidence="1">
    <location>
        <begin position="231"/>
        <end position="243"/>
    </location>
</feature>
<dbReference type="AlphaFoldDB" id="A0A8H7CLW0"/>
<feature type="compositionally biased region" description="Acidic residues" evidence="1">
    <location>
        <begin position="381"/>
        <end position="392"/>
    </location>
</feature>
<dbReference type="OrthoDB" id="3060725at2759"/>
<sequence length="449" mass="49544">MSHPNPKDAHLDPEQCFADRLSSGLYDSVHGQLLQMGNALANLEYIGTRGHDPDFYRGFDWSNNIVMKHGPPNIKEAAEFKFAIFGEIAHPALGTIISAKGNHYEGRGGDDFRPIDDKSKVKDVIVLRAPTSCLTDLQYMFDNQSAILQDIENTEIALHNSAGWNPVFRSCLRSTSVEKPRKDLITIVTQKKYGIPPASAPHSVTPATPVKVQRVKRKVPGEQADSDSETGDPTAQVTGASTSSTSGIVVPAADQIKLGAHYDPRLLPDYSGYPYFQLSKAKLKQLDIRNAQNKLIAPWDNYSELRPGSLILAVVTINIYTFKSDGNDRDRDRKTVQLNAQSIRVLDVSDFPVEKRLPACASRRKCFTFTPRSTAKRTRAEDEDIVMDEDDGGSPSKKHKLTDADFTAADDMDDMDAQGEEEHENTEDTPAKKDKGKGKMVGRSKRGGA</sequence>